<comment type="similarity">
    <text evidence="2">Belongs to the methyltransferase superfamily. L-isoaspartyl/D-aspartyl protein methyltransferase family.</text>
</comment>
<dbReference type="PANTHER" id="PTHR11579:SF0">
    <property type="entry name" value="PROTEIN-L-ISOASPARTATE(D-ASPARTATE) O-METHYLTRANSFERASE"/>
    <property type="match status" value="1"/>
</dbReference>
<evidence type="ECO:0000256" key="1">
    <source>
        <dbReference type="ARBA" id="ARBA00004496"/>
    </source>
</evidence>
<dbReference type="CDD" id="cd02440">
    <property type="entry name" value="AdoMet_MTases"/>
    <property type="match status" value="1"/>
</dbReference>
<evidence type="ECO:0000256" key="4">
    <source>
        <dbReference type="ARBA" id="ARBA00013346"/>
    </source>
</evidence>
<dbReference type="AlphaFoldDB" id="A0A4R6QT58"/>
<dbReference type="InParanoid" id="A0A4R6QT58"/>
<evidence type="ECO:0000256" key="8">
    <source>
        <dbReference type="ARBA" id="ARBA00022691"/>
    </source>
</evidence>
<organism evidence="10 11">
    <name type="scientific">Roseateles toxinivorans</name>
    <dbReference type="NCBI Taxonomy" id="270368"/>
    <lineage>
        <taxon>Bacteria</taxon>
        <taxon>Pseudomonadati</taxon>
        <taxon>Pseudomonadota</taxon>
        <taxon>Betaproteobacteria</taxon>
        <taxon>Burkholderiales</taxon>
        <taxon>Sphaerotilaceae</taxon>
        <taxon>Roseateles</taxon>
    </lineage>
</organism>
<evidence type="ECO:0000256" key="5">
    <source>
        <dbReference type="ARBA" id="ARBA00022490"/>
    </source>
</evidence>
<dbReference type="InterPro" id="IPR000682">
    <property type="entry name" value="PCMT"/>
</dbReference>
<dbReference type="EMBL" id="SNXS01000001">
    <property type="protein sequence ID" value="TDP74541.1"/>
    <property type="molecule type" value="Genomic_DNA"/>
</dbReference>
<dbReference type="GO" id="GO:0030091">
    <property type="term" value="P:protein repair"/>
    <property type="evidence" value="ECO:0007669"/>
    <property type="project" value="UniProtKB-UniRule"/>
</dbReference>
<evidence type="ECO:0000313" key="11">
    <source>
        <dbReference type="Proteomes" id="UP000295361"/>
    </source>
</evidence>
<dbReference type="NCBIfam" id="NF001453">
    <property type="entry name" value="PRK00312.1"/>
    <property type="match status" value="1"/>
</dbReference>
<sequence length="276" mass="29383">MSEGRAKRFPLPLNKVSQSTAGATGPVRTVLRPQLHLQQAADHAARLSAPTGLGLDSAGVRLRMVQRLQQEGLRDERVLQALSAVQRHLFVDTALATQAYEDTSLPIGHGQTISKPSVVGRMIALLLGGAQAQAGGQLGKVLEIGTGCGYQAAVLAQLAREVVSIERLRPLHDKARENLAATRAHKIRLIYGDGRLGHRPGAPYDSIIAAAGGDDLPPEWLAQLAPGGRLIAPMSQATGQGQVLVVVDHVLERGVTRFVRNAYEAVHFVPLKSGVM</sequence>
<gene>
    <name evidence="10" type="ORF">DES47_101602</name>
</gene>
<dbReference type="OrthoDB" id="9810066at2"/>
<name>A0A4R6QT58_9BURK</name>
<comment type="subcellular location">
    <subcellularLocation>
        <location evidence="1">Cytoplasm</location>
    </subcellularLocation>
</comment>
<keyword evidence="8" id="KW-0949">S-adenosyl-L-methionine</keyword>
<protein>
    <recommendedName>
        <fullName evidence="4 9">Protein-L-isoaspartate O-methyltransferase</fullName>
        <ecNumber evidence="3 9">2.1.1.77</ecNumber>
    </recommendedName>
</protein>
<reference evidence="10 11" key="1">
    <citation type="submission" date="2019-03" db="EMBL/GenBank/DDBJ databases">
        <title>Genomic Encyclopedia of Type Strains, Phase IV (KMG-IV): sequencing the most valuable type-strain genomes for metagenomic binning, comparative biology and taxonomic classification.</title>
        <authorList>
            <person name="Goeker M."/>
        </authorList>
    </citation>
    <scope>NUCLEOTIDE SEQUENCE [LARGE SCALE GENOMIC DNA]</scope>
    <source>
        <strain evidence="10 11">DSM 16998</strain>
    </source>
</reference>
<keyword evidence="6 10" id="KW-0489">Methyltransferase</keyword>
<proteinExistence type="inferred from homology"/>
<comment type="caution">
    <text evidence="10">The sequence shown here is derived from an EMBL/GenBank/DDBJ whole genome shotgun (WGS) entry which is preliminary data.</text>
</comment>
<keyword evidence="7 10" id="KW-0808">Transferase</keyword>
<evidence type="ECO:0000313" key="10">
    <source>
        <dbReference type="EMBL" id="TDP74541.1"/>
    </source>
</evidence>
<evidence type="ECO:0000256" key="6">
    <source>
        <dbReference type="ARBA" id="ARBA00022603"/>
    </source>
</evidence>
<evidence type="ECO:0000256" key="3">
    <source>
        <dbReference type="ARBA" id="ARBA00011890"/>
    </source>
</evidence>
<dbReference type="PANTHER" id="PTHR11579">
    <property type="entry name" value="PROTEIN-L-ISOASPARTATE O-METHYLTRANSFERASE"/>
    <property type="match status" value="1"/>
</dbReference>
<keyword evidence="5" id="KW-0963">Cytoplasm</keyword>
<dbReference type="GO" id="GO:0004719">
    <property type="term" value="F:protein-L-isoaspartate (D-aspartate) O-methyltransferase activity"/>
    <property type="evidence" value="ECO:0007669"/>
    <property type="project" value="UniProtKB-UniRule"/>
</dbReference>
<dbReference type="RefSeq" id="WP_133699157.1">
    <property type="nucleotide sequence ID" value="NZ_SNXS01000001.1"/>
</dbReference>
<dbReference type="SUPFAM" id="SSF53335">
    <property type="entry name" value="S-adenosyl-L-methionine-dependent methyltransferases"/>
    <property type="match status" value="1"/>
</dbReference>
<dbReference type="EC" id="2.1.1.77" evidence="3 9"/>
<dbReference type="GO" id="GO:0032259">
    <property type="term" value="P:methylation"/>
    <property type="evidence" value="ECO:0007669"/>
    <property type="project" value="UniProtKB-KW"/>
</dbReference>
<dbReference type="NCBIfam" id="TIGR00080">
    <property type="entry name" value="pimt"/>
    <property type="match status" value="1"/>
</dbReference>
<dbReference type="Proteomes" id="UP000295361">
    <property type="component" value="Unassembled WGS sequence"/>
</dbReference>
<dbReference type="Pfam" id="PF01135">
    <property type="entry name" value="PCMT"/>
    <property type="match status" value="1"/>
</dbReference>
<evidence type="ECO:0000256" key="2">
    <source>
        <dbReference type="ARBA" id="ARBA00005369"/>
    </source>
</evidence>
<evidence type="ECO:0000256" key="7">
    <source>
        <dbReference type="ARBA" id="ARBA00022679"/>
    </source>
</evidence>
<dbReference type="Gene3D" id="3.40.50.150">
    <property type="entry name" value="Vaccinia Virus protein VP39"/>
    <property type="match status" value="1"/>
</dbReference>
<dbReference type="InterPro" id="IPR029063">
    <property type="entry name" value="SAM-dependent_MTases_sf"/>
</dbReference>
<dbReference type="GO" id="GO:0005737">
    <property type="term" value="C:cytoplasm"/>
    <property type="evidence" value="ECO:0007669"/>
    <property type="project" value="UniProtKB-SubCell"/>
</dbReference>
<keyword evidence="11" id="KW-1185">Reference proteome</keyword>
<accession>A0A4R6QT58</accession>
<evidence type="ECO:0000256" key="9">
    <source>
        <dbReference type="NCBIfam" id="TIGR00080"/>
    </source>
</evidence>
<dbReference type="FunCoup" id="A0A4R6QT58">
    <property type="interactions" value="500"/>
</dbReference>